<dbReference type="Pfam" id="PF25598">
    <property type="entry name" value="ARM_PUB"/>
    <property type="match status" value="1"/>
</dbReference>
<reference evidence="10" key="1">
    <citation type="submission" date="2022-12" db="EMBL/GenBank/DDBJ databases">
        <title>Draft genome assemblies for two species of Escallonia (Escalloniales).</title>
        <authorList>
            <person name="Chanderbali A."/>
            <person name="Dervinis C."/>
            <person name="Anghel I."/>
            <person name="Soltis D."/>
            <person name="Soltis P."/>
            <person name="Zapata F."/>
        </authorList>
    </citation>
    <scope>NUCLEOTIDE SEQUENCE</scope>
    <source>
        <strain evidence="10">UCBG64.0493</strain>
        <tissue evidence="10">Leaf</tissue>
    </source>
</reference>
<dbReference type="Pfam" id="PF25368">
    <property type="entry name" value="PUB10_N"/>
    <property type="match status" value="1"/>
</dbReference>
<dbReference type="FunFam" id="3.30.40.10:FF:000442">
    <property type="entry name" value="RING-type E3 ubiquitin transferase"/>
    <property type="match status" value="1"/>
</dbReference>
<dbReference type="GO" id="GO:0016567">
    <property type="term" value="P:protein ubiquitination"/>
    <property type="evidence" value="ECO:0007669"/>
    <property type="project" value="InterPro"/>
</dbReference>
<dbReference type="EC" id="2.3.2.27" evidence="3"/>
<dbReference type="SMART" id="SM00504">
    <property type="entry name" value="Ubox"/>
    <property type="match status" value="1"/>
</dbReference>
<dbReference type="Gene3D" id="3.30.40.10">
    <property type="entry name" value="Zinc/RING finger domain, C3HC4 (zinc finger)"/>
    <property type="match status" value="1"/>
</dbReference>
<dbReference type="SUPFAM" id="SSF57850">
    <property type="entry name" value="RING/U-box"/>
    <property type="match status" value="1"/>
</dbReference>
<dbReference type="PROSITE" id="PS51698">
    <property type="entry name" value="U_BOX"/>
    <property type="match status" value="1"/>
</dbReference>
<feature type="compositionally biased region" description="Low complexity" evidence="8">
    <location>
        <begin position="18"/>
        <end position="29"/>
    </location>
</feature>
<dbReference type="InterPro" id="IPR045210">
    <property type="entry name" value="RING-Ubox_PUB"/>
</dbReference>
<keyword evidence="6" id="KW-0833">Ubl conjugation pathway</keyword>
<evidence type="ECO:0000256" key="6">
    <source>
        <dbReference type="ARBA" id="ARBA00022786"/>
    </source>
</evidence>
<comment type="caution">
    <text evidence="10">The sequence shown here is derived from an EMBL/GenBank/DDBJ whole genome shotgun (WGS) entry which is preliminary data.</text>
</comment>
<comment type="pathway">
    <text evidence="2">Protein modification; protein ubiquitination.</text>
</comment>
<name>A0AA89AEB2_9ASTE</name>
<dbReference type="CDD" id="cd16664">
    <property type="entry name" value="RING-Ubox_PUB"/>
    <property type="match status" value="1"/>
</dbReference>
<dbReference type="PANTHER" id="PTHR23315:SF116">
    <property type="entry name" value="RING-TYPE E3 UBIQUITIN TRANSFERASE"/>
    <property type="match status" value="1"/>
</dbReference>
<sequence>MSLTPVARTPTPGNSLQSSPSSCINPTSSWIPPRVPQDLPVKTFLFIDQTGAPHESKTFQNTHTHTHTLPDTGVTSFFQMIQRFDRSDRRILKYPAVHPCEGITPATLLGSLITLSQTICNHHSKPLATQRKNARETIRQIGILLLFFQEIRDLGLNLPSSIVLCFSELHFSFQKIQFLLEDCTREGARVWMLMKAHMVATQFRVSIRSVATALDVLPLGLLDVSHEVRELVEMVANQARKAKLELDPDDESAMNSVILIMNQFENTFEPSPSVIKQVLDHLDIKSWIDCQNEIRFLDEEMGLECVDGNEREIPLLSSLIGFMSYCRGVLFEDSDIGNIDDKSEGRRSTEMLNCLNLEDFRCPISLELMTDPVTVSTGQTYDRVSIQKWLKAGNLLCPKTGEVLATTELVPNSALRKLIHQLCADHGVSMAKSKSKNRDISRTIIPGSPAAAEAIRFLCIFLAGRLHYGTDDQRYKAAYEVRILGKSNIFNRSCLIESGTIPPLLTLLTSMNPSLQENAIAALLKLSKHPNGQKIVVHNGGLSIIVTVLKDGLKLEARQIAAATIFYLSSVYKYRILIGRIPEAIPALVELIKDGTSYGKKNALVAIFALLLYPRNHQIVHAAGIVPILVDLLASSHETDLIADALAVLATLADRVDESTSLQNASFLALVIRILQSSSMSRGGKEYCVSILLSLCNNCGKDVVAFLAKDSSFMASLYSMLTDGTAHASKKARSLIRIIHKFHETSSSHMLTKEGPNFHEHRVRLQ</sequence>
<feature type="repeat" description="ARM" evidence="7">
    <location>
        <begin position="499"/>
        <end position="541"/>
    </location>
</feature>
<evidence type="ECO:0000256" key="7">
    <source>
        <dbReference type="PROSITE-ProRule" id="PRU00259"/>
    </source>
</evidence>
<dbReference type="InterPro" id="IPR013083">
    <property type="entry name" value="Znf_RING/FYVE/PHD"/>
</dbReference>
<dbReference type="InterPro" id="IPR058678">
    <property type="entry name" value="ARM_PUB"/>
</dbReference>
<evidence type="ECO:0000256" key="1">
    <source>
        <dbReference type="ARBA" id="ARBA00000900"/>
    </source>
</evidence>
<comment type="catalytic activity">
    <reaction evidence="1">
        <text>S-ubiquitinyl-[E2 ubiquitin-conjugating enzyme]-L-cysteine + [acceptor protein]-L-lysine = [E2 ubiquitin-conjugating enzyme]-L-cysteine + N(6)-ubiquitinyl-[acceptor protein]-L-lysine.</text>
        <dbReference type="EC" id="2.3.2.27"/>
    </reaction>
</comment>
<dbReference type="EMBL" id="JAVXUP010003215">
    <property type="protein sequence ID" value="KAK2999623.1"/>
    <property type="molecule type" value="Genomic_DNA"/>
</dbReference>
<proteinExistence type="predicted"/>
<evidence type="ECO:0000259" key="9">
    <source>
        <dbReference type="PROSITE" id="PS51698"/>
    </source>
</evidence>
<organism evidence="10 11">
    <name type="scientific">Escallonia herrerae</name>
    <dbReference type="NCBI Taxonomy" id="1293975"/>
    <lineage>
        <taxon>Eukaryota</taxon>
        <taxon>Viridiplantae</taxon>
        <taxon>Streptophyta</taxon>
        <taxon>Embryophyta</taxon>
        <taxon>Tracheophyta</taxon>
        <taxon>Spermatophyta</taxon>
        <taxon>Magnoliopsida</taxon>
        <taxon>eudicotyledons</taxon>
        <taxon>Gunneridae</taxon>
        <taxon>Pentapetalae</taxon>
        <taxon>asterids</taxon>
        <taxon>campanulids</taxon>
        <taxon>Escalloniales</taxon>
        <taxon>Escalloniaceae</taxon>
        <taxon>Escallonia</taxon>
    </lineage>
</organism>
<protein>
    <recommendedName>
        <fullName evidence="3">RING-type E3 ubiquitin transferase</fullName>
        <ecNumber evidence="3">2.3.2.27</ecNumber>
    </recommendedName>
</protein>
<dbReference type="PROSITE" id="PS50176">
    <property type="entry name" value="ARM_REPEAT"/>
    <property type="match status" value="2"/>
</dbReference>
<keyword evidence="5" id="KW-0677">Repeat</keyword>
<feature type="domain" description="U-box" evidence="9">
    <location>
        <begin position="355"/>
        <end position="429"/>
    </location>
</feature>
<keyword evidence="4" id="KW-0808">Transferase</keyword>
<evidence type="ECO:0000313" key="10">
    <source>
        <dbReference type="EMBL" id="KAK2999623.1"/>
    </source>
</evidence>
<dbReference type="FunFam" id="1.25.10.10:FF:000485">
    <property type="entry name" value="RING-type E3 ubiquitin transferase"/>
    <property type="match status" value="1"/>
</dbReference>
<dbReference type="SUPFAM" id="SSF48371">
    <property type="entry name" value="ARM repeat"/>
    <property type="match status" value="1"/>
</dbReference>
<evidence type="ECO:0000256" key="5">
    <source>
        <dbReference type="ARBA" id="ARBA00022737"/>
    </source>
</evidence>
<dbReference type="Gene3D" id="1.25.10.10">
    <property type="entry name" value="Leucine-rich Repeat Variant"/>
    <property type="match status" value="1"/>
</dbReference>
<dbReference type="Proteomes" id="UP001188597">
    <property type="component" value="Unassembled WGS sequence"/>
</dbReference>
<evidence type="ECO:0000313" key="11">
    <source>
        <dbReference type="Proteomes" id="UP001188597"/>
    </source>
</evidence>
<dbReference type="InterPro" id="IPR003613">
    <property type="entry name" value="Ubox_domain"/>
</dbReference>
<evidence type="ECO:0000256" key="3">
    <source>
        <dbReference type="ARBA" id="ARBA00012483"/>
    </source>
</evidence>
<dbReference type="InterPro" id="IPR016024">
    <property type="entry name" value="ARM-type_fold"/>
</dbReference>
<feature type="region of interest" description="Disordered" evidence="8">
    <location>
        <begin position="1"/>
        <end position="29"/>
    </location>
</feature>
<evidence type="ECO:0000256" key="8">
    <source>
        <dbReference type="SAM" id="MobiDB-lite"/>
    </source>
</evidence>
<dbReference type="InterPro" id="IPR000225">
    <property type="entry name" value="Armadillo"/>
</dbReference>
<dbReference type="InterPro" id="IPR011989">
    <property type="entry name" value="ARM-like"/>
</dbReference>
<dbReference type="CDD" id="cd02325">
    <property type="entry name" value="R3H"/>
    <property type="match status" value="1"/>
</dbReference>
<evidence type="ECO:0000256" key="2">
    <source>
        <dbReference type="ARBA" id="ARBA00004906"/>
    </source>
</evidence>
<dbReference type="SMART" id="SM00185">
    <property type="entry name" value="ARM"/>
    <property type="match status" value="3"/>
</dbReference>
<dbReference type="AlphaFoldDB" id="A0AA89AEB2"/>
<accession>A0AA89AEB2</accession>
<dbReference type="Pfam" id="PF04564">
    <property type="entry name" value="U-box"/>
    <property type="match status" value="1"/>
</dbReference>
<feature type="repeat" description="ARM" evidence="7">
    <location>
        <begin position="624"/>
        <end position="653"/>
    </location>
</feature>
<dbReference type="GO" id="GO:0010029">
    <property type="term" value="P:regulation of seed germination"/>
    <property type="evidence" value="ECO:0007669"/>
    <property type="project" value="UniProtKB-ARBA"/>
</dbReference>
<gene>
    <name evidence="10" type="ORF">RJ639_023257</name>
</gene>
<dbReference type="PANTHER" id="PTHR23315">
    <property type="entry name" value="U BOX DOMAIN-CONTAINING"/>
    <property type="match status" value="1"/>
</dbReference>
<keyword evidence="11" id="KW-1185">Reference proteome</keyword>
<evidence type="ECO:0000256" key="4">
    <source>
        <dbReference type="ARBA" id="ARBA00022679"/>
    </source>
</evidence>
<dbReference type="GO" id="GO:0061630">
    <property type="term" value="F:ubiquitin protein ligase activity"/>
    <property type="evidence" value="ECO:0007669"/>
    <property type="project" value="UniProtKB-EC"/>
</dbReference>
<dbReference type="InterPro" id="IPR057623">
    <property type="entry name" value="PUB12-19-like_N"/>
</dbReference>